<accession>A0AAV2Q3G5</accession>
<proteinExistence type="predicted"/>
<feature type="compositionally biased region" description="Polar residues" evidence="1">
    <location>
        <begin position="138"/>
        <end position="187"/>
    </location>
</feature>
<dbReference type="EMBL" id="CAXKWB010003592">
    <property type="protein sequence ID" value="CAL4069551.1"/>
    <property type="molecule type" value="Genomic_DNA"/>
</dbReference>
<feature type="region of interest" description="Disordered" evidence="1">
    <location>
        <begin position="229"/>
        <end position="248"/>
    </location>
</feature>
<feature type="region of interest" description="Disordered" evidence="1">
    <location>
        <begin position="1"/>
        <end position="26"/>
    </location>
</feature>
<evidence type="ECO:0000313" key="2">
    <source>
        <dbReference type="EMBL" id="CAL4069551.1"/>
    </source>
</evidence>
<name>A0AAV2Q3G5_MEGNR</name>
<reference evidence="2 3" key="1">
    <citation type="submission" date="2024-05" db="EMBL/GenBank/DDBJ databases">
        <authorList>
            <person name="Wallberg A."/>
        </authorList>
    </citation>
    <scope>NUCLEOTIDE SEQUENCE [LARGE SCALE GENOMIC DNA]</scope>
</reference>
<feature type="compositionally biased region" description="Polar residues" evidence="1">
    <location>
        <begin position="110"/>
        <end position="129"/>
    </location>
</feature>
<comment type="caution">
    <text evidence="2">The sequence shown here is derived from an EMBL/GenBank/DDBJ whole genome shotgun (WGS) entry which is preliminary data.</text>
</comment>
<dbReference type="AlphaFoldDB" id="A0AAV2Q3G5"/>
<keyword evidence="3" id="KW-1185">Reference proteome</keyword>
<evidence type="ECO:0000256" key="1">
    <source>
        <dbReference type="SAM" id="MobiDB-lite"/>
    </source>
</evidence>
<organism evidence="2 3">
    <name type="scientific">Meganyctiphanes norvegica</name>
    <name type="common">Northern krill</name>
    <name type="synonym">Thysanopoda norvegica</name>
    <dbReference type="NCBI Taxonomy" id="48144"/>
    <lineage>
        <taxon>Eukaryota</taxon>
        <taxon>Metazoa</taxon>
        <taxon>Ecdysozoa</taxon>
        <taxon>Arthropoda</taxon>
        <taxon>Crustacea</taxon>
        <taxon>Multicrustacea</taxon>
        <taxon>Malacostraca</taxon>
        <taxon>Eumalacostraca</taxon>
        <taxon>Eucarida</taxon>
        <taxon>Euphausiacea</taxon>
        <taxon>Euphausiidae</taxon>
        <taxon>Meganyctiphanes</taxon>
    </lineage>
</organism>
<feature type="region of interest" description="Disordered" evidence="1">
    <location>
        <begin position="74"/>
        <end position="205"/>
    </location>
</feature>
<gene>
    <name evidence="2" type="ORF">MNOR_LOCUS7947</name>
</gene>
<feature type="compositionally biased region" description="Polar residues" evidence="1">
    <location>
        <begin position="16"/>
        <end position="26"/>
    </location>
</feature>
<feature type="non-terminal residue" evidence="2">
    <location>
        <position position="1"/>
    </location>
</feature>
<protein>
    <submittedName>
        <fullName evidence="2">Uncharacterized protein</fullName>
    </submittedName>
</protein>
<evidence type="ECO:0000313" key="3">
    <source>
        <dbReference type="Proteomes" id="UP001497623"/>
    </source>
</evidence>
<sequence length="248" mass="29062">ASPNNKGYNWKGNLPLKNNQSNSQPWYNNPMWRNKNHNHNNRHHYNNNRSWNNNHQWYNNHPWNNQWNKHSYNPNKYPSHGSGVLPRHRRHWNNNHSNNRRWNDRPKFRNFNSEQSKNKGSPSSSTDGVQSELKDDNQGQNLASTSLPVTHHASQQQNLPSRSQQSNDMSSAVCPTSHQDASSSHLPDTNKIKEEQSSGSYQRIVRIKREPGSIEYWPEDAPMFTIKRGPIDDYRPLKDELKDEQSVK</sequence>
<dbReference type="Proteomes" id="UP001497623">
    <property type="component" value="Unassembled WGS sequence"/>
</dbReference>